<feature type="transmembrane region" description="Helical" evidence="9">
    <location>
        <begin position="70"/>
        <end position="87"/>
    </location>
</feature>
<dbReference type="InterPro" id="IPR051120">
    <property type="entry name" value="ABC_AA/LPS_Transport"/>
</dbReference>
<dbReference type="Pfam" id="PF12399">
    <property type="entry name" value="BCA_ABC_TP_C"/>
    <property type="match status" value="1"/>
</dbReference>
<dbReference type="InterPro" id="IPR001851">
    <property type="entry name" value="ABC_transp_permease"/>
</dbReference>
<accession>A0A1C6SLM7</accession>
<dbReference type="GO" id="GO:0005886">
    <property type="term" value="C:plasma membrane"/>
    <property type="evidence" value="ECO:0007669"/>
    <property type="project" value="UniProtKB-SubCell"/>
</dbReference>
<feature type="transmembrane region" description="Helical" evidence="9">
    <location>
        <begin position="161"/>
        <end position="184"/>
    </location>
</feature>
<keyword evidence="7 9" id="KW-1133">Transmembrane helix</keyword>
<dbReference type="Proteomes" id="UP000199413">
    <property type="component" value="Unassembled WGS sequence"/>
</dbReference>
<feature type="domain" description="ABC transporter" evidence="10">
    <location>
        <begin position="362"/>
        <end position="601"/>
    </location>
</feature>
<organism evidence="11 12">
    <name type="scientific">Micromonospora rhizosphaerae</name>
    <dbReference type="NCBI Taxonomy" id="568872"/>
    <lineage>
        <taxon>Bacteria</taxon>
        <taxon>Bacillati</taxon>
        <taxon>Actinomycetota</taxon>
        <taxon>Actinomycetes</taxon>
        <taxon>Micromonosporales</taxon>
        <taxon>Micromonosporaceae</taxon>
        <taxon>Micromonospora</taxon>
    </lineage>
</organism>
<evidence type="ECO:0000256" key="6">
    <source>
        <dbReference type="ARBA" id="ARBA00022840"/>
    </source>
</evidence>
<evidence type="ECO:0000256" key="7">
    <source>
        <dbReference type="ARBA" id="ARBA00022989"/>
    </source>
</evidence>
<keyword evidence="8 9" id="KW-0472">Membrane</keyword>
<dbReference type="CDD" id="cd03219">
    <property type="entry name" value="ABC_Mj1267_LivG_branched"/>
    <property type="match status" value="1"/>
</dbReference>
<dbReference type="PROSITE" id="PS00211">
    <property type="entry name" value="ABC_TRANSPORTER_1"/>
    <property type="match status" value="1"/>
</dbReference>
<reference evidence="12" key="1">
    <citation type="submission" date="2016-06" db="EMBL/GenBank/DDBJ databases">
        <authorList>
            <person name="Varghese N."/>
            <person name="Submissions Spin"/>
        </authorList>
    </citation>
    <scope>NUCLEOTIDE SEQUENCE [LARGE SCALE GENOMIC DNA]</scope>
    <source>
        <strain evidence="12">DSM 45431</strain>
    </source>
</reference>
<keyword evidence="2" id="KW-0813">Transport</keyword>
<feature type="transmembrane region" description="Helical" evidence="9">
    <location>
        <begin position="93"/>
        <end position="115"/>
    </location>
</feature>
<dbReference type="Pfam" id="PF00005">
    <property type="entry name" value="ABC_tran"/>
    <property type="match status" value="1"/>
</dbReference>
<keyword evidence="4 9" id="KW-0812">Transmembrane</keyword>
<proteinExistence type="predicted"/>
<evidence type="ECO:0000256" key="2">
    <source>
        <dbReference type="ARBA" id="ARBA00022448"/>
    </source>
</evidence>
<keyword evidence="6 11" id="KW-0067">ATP-binding</keyword>
<evidence type="ECO:0000259" key="10">
    <source>
        <dbReference type="PROSITE" id="PS50893"/>
    </source>
</evidence>
<feature type="transmembrane region" description="Helical" evidence="9">
    <location>
        <begin position="12"/>
        <end position="31"/>
    </location>
</feature>
<dbReference type="Pfam" id="PF02653">
    <property type="entry name" value="BPD_transp_2"/>
    <property type="match status" value="1"/>
</dbReference>
<evidence type="ECO:0000256" key="9">
    <source>
        <dbReference type="SAM" id="Phobius"/>
    </source>
</evidence>
<evidence type="ECO:0000256" key="3">
    <source>
        <dbReference type="ARBA" id="ARBA00022475"/>
    </source>
</evidence>
<dbReference type="InterPro" id="IPR043428">
    <property type="entry name" value="LivM-like"/>
</dbReference>
<dbReference type="InterPro" id="IPR003439">
    <property type="entry name" value="ABC_transporter-like_ATP-bd"/>
</dbReference>
<sequence length="611" mass="65689">MNKSLSLLTQPLWIGRLLVAVATVLLLAFPLLTDDAFHQNMVILSLVFAIGASGLNIITGFAGYVSLGQGAFIGLGGYTIGVLAARFESVSPWVWVPAAGLVAAAVAVVLGLVSLRSRGPSFVIITVAFLFLVQVIAINWVSLTNGTAGLTLPLPSWDRDIINWPFYYALIAILALQLLMTWWIRRTKLGMGLIAIREDETKAATIGINLPVEKMIAFVASTVFVGMAGAVYGYYLTFIDPRGMFGILISVQLVLSLLVGGKATLWGPVLGAFLIEPLNEIANNDFGGGNARLYLFGGLLVLVVIFLPKGILPAIESLLQRRRTAGKAGLVGARIGTGGSFASLTDRVHVVDRTTAEPRPLLEVRGLRKHFGGLQAVDGCSFVVPEGTITGLIGPNGSGKTTVFNLIDNTITADAGEIVFDGEHIEKLPSWQRAHRGLGRTFQITRLFGEMTVLENVVAAQRSFSFSQLGRIAVSGKEAKAAEELLEFVGMRAFRDQKAHALSYGQQKLVELAQVLMLDPKLILLDEPAGGINPVLIERMGEMIRELNSYGKTFLIVEHNMPFVLDLCDPIHVLSRGATMASGTPAQIQTDPAVIDAYLGDDFKLAQEVAN</sequence>
<dbReference type="PANTHER" id="PTHR45772:SF9">
    <property type="entry name" value="CONSERVED COMPONENT OF ABC TRANSPORTER FOR NATURAL AMINO ACIDS"/>
    <property type="match status" value="1"/>
</dbReference>
<evidence type="ECO:0000313" key="12">
    <source>
        <dbReference type="Proteomes" id="UP000199413"/>
    </source>
</evidence>
<dbReference type="CDD" id="cd06581">
    <property type="entry name" value="TM_PBP1_LivM_like"/>
    <property type="match status" value="1"/>
</dbReference>
<dbReference type="InterPro" id="IPR003593">
    <property type="entry name" value="AAA+_ATPase"/>
</dbReference>
<keyword evidence="3" id="KW-1003">Cell membrane</keyword>
<evidence type="ECO:0000256" key="1">
    <source>
        <dbReference type="ARBA" id="ARBA00004651"/>
    </source>
</evidence>
<keyword evidence="12" id="KW-1185">Reference proteome</keyword>
<dbReference type="EMBL" id="FMHV01000002">
    <property type="protein sequence ID" value="SCL30343.1"/>
    <property type="molecule type" value="Genomic_DNA"/>
</dbReference>
<dbReference type="Gene3D" id="3.40.50.300">
    <property type="entry name" value="P-loop containing nucleotide triphosphate hydrolases"/>
    <property type="match status" value="1"/>
</dbReference>
<dbReference type="GO" id="GO:0015658">
    <property type="term" value="F:branched-chain amino acid transmembrane transporter activity"/>
    <property type="evidence" value="ECO:0007669"/>
    <property type="project" value="InterPro"/>
</dbReference>
<feature type="transmembrane region" description="Helical" evidence="9">
    <location>
        <begin position="247"/>
        <end position="273"/>
    </location>
</feature>
<feature type="transmembrane region" description="Helical" evidence="9">
    <location>
        <begin position="293"/>
        <end position="312"/>
    </location>
</feature>
<comment type="subcellular location">
    <subcellularLocation>
        <location evidence="1">Cell membrane</location>
        <topology evidence="1">Multi-pass membrane protein</topology>
    </subcellularLocation>
</comment>
<dbReference type="InterPro" id="IPR017871">
    <property type="entry name" value="ABC_transporter-like_CS"/>
</dbReference>
<evidence type="ECO:0000256" key="5">
    <source>
        <dbReference type="ARBA" id="ARBA00022741"/>
    </source>
</evidence>
<dbReference type="InterPro" id="IPR027417">
    <property type="entry name" value="P-loop_NTPase"/>
</dbReference>
<dbReference type="SUPFAM" id="SSF52540">
    <property type="entry name" value="P-loop containing nucleoside triphosphate hydrolases"/>
    <property type="match status" value="1"/>
</dbReference>
<dbReference type="PROSITE" id="PS50893">
    <property type="entry name" value="ABC_TRANSPORTER_2"/>
    <property type="match status" value="1"/>
</dbReference>
<feature type="transmembrane region" description="Helical" evidence="9">
    <location>
        <begin position="215"/>
        <end position="235"/>
    </location>
</feature>
<feature type="transmembrane region" description="Helical" evidence="9">
    <location>
        <begin position="122"/>
        <end position="141"/>
    </location>
</feature>
<protein>
    <submittedName>
        <fullName evidence="11">Amino acid/amide ABC transporter membrane protein 2, HAAT family /amino acid/amide ABC transporter ATP-binding protein 1, HAAT family</fullName>
    </submittedName>
</protein>
<feature type="transmembrane region" description="Helical" evidence="9">
    <location>
        <begin position="37"/>
        <end position="58"/>
    </location>
</feature>
<keyword evidence="5" id="KW-0547">Nucleotide-binding</keyword>
<dbReference type="GO" id="GO:0016887">
    <property type="term" value="F:ATP hydrolysis activity"/>
    <property type="evidence" value="ECO:0007669"/>
    <property type="project" value="InterPro"/>
</dbReference>
<evidence type="ECO:0000313" key="11">
    <source>
        <dbReference type="EMBL" id="SCL30343.1"/>
    </source>
</evidence>
<dbReference type="RefSeq" id="WP_245718891.1">
    <property type="nucleotide sequence ID" value="NZ_FMHV01000002.1"/>
</dbReference>
<dbReference type="SMART" id="SM00382">
    <property type="entry name" value="AAA"/>
    <property type="match status" value="1"/>
</dbReference>
<dbReference type="InterPro" id="IPR032823">
    <property type="entry name" value="BCA_ABC_TP_C"/>
</dbReference>
<evidence type="ECO:0000256" key="8">
    <source>
        <dbReference type="ARBA" id="ARBA00023136"/>
    </source>
</evidence>
<name>A0A1C6SLM7_9ACTN</name>
<dbReference type="GO" id="GO:0005524">
    <property type="term" value="F:ATP binding"/>
    <property type="evidence" value="ECO:0007669"/>
    <property type="project" value="UniProtKB-KW"/>
</dbReference>
<dbReference type="STRING" id="568872.GA0070624_4054"/>
<gene>
    <name evidence="11" type="ORF">GA0070624_4054</name>
</gene>
<evidence type="ECO:0000256" key="4">
    <source>
        <dbReference type="ARBA" id="ARBA00022692"/>
    </source>
</evidence>
<dbReference type="AlphaFoldDB" id="A0A1C6SLM7"/>
<dbReference type="PANTHER" id="PTHR45772">
    <property type="entry name" value="CONSERVED COMPONENT OF ABC TRANSPORTER FOR NATURAL AMINO ACIDS-RELATED"/>
    <property type="match status" value="1"/>
</dbReference>